<keyword evidence="2" id="KW-0812">Transmembrane</keyword>
<evidence type="ECO:0000256" key="2">
    <source>
        <dbReference type="SAM" id="Phobius"/>
    </source>
</evidence>
<feature type="region of interest" description="Disordered" evidence="1">
    <location>
        <begin position="406"/>
        <end position="425"/>
    </location>
</feature>
<feature type="transmembrane region" description="Helical" evidence="2">
    <location>
        <begin position="248"/>
        <end position="273"/>
    </location>
</feature>
<feature type="transmembrane region" description="Helical" evidence="2">
    <location>
        <begin position="75"/>
        <end position="98"/>
    </location>
</feature>
<gene>
    <name evidence="3" type="ORF">HETSPECPRED_001143</name>
</gene>
<name>A0A8H3PEH5_9LECA</name>
<comment type="caution">
    <text evidence="3">The sequence shown here is derived from an EMBL/GenBank/DDBJ whole genome shotgun (WGS) entry which is preliminary data.</text>
</comment>
<dbReference type="AlphaFoldDB" id="A0A8H3PEH5"/>
<organism evidence="3 4">
    <name type="scientific">Heterodermia speciosa</name>
    <dbReference type="NCBI Taxonomy" id="116794"/>
    <lineage>
        <taxon>Eukaryota</taxon>
        <taxon>Fungi</taxon>
        <taxon>Dikarya</taxon>
        <taxon>Ascomycota</taxon>
        <taxon>Pezizomycotina</taxon>
        <taxon>Lecanoromycetes</taxon>
        <taxon>OSLEUM clade</taxon>
        <taxon>Lecanoromycetidae</taxon>
        <taxon>Caliciales</taxon>
        <taxon>Physciaceae</taxon>
        <taxon>Heterodermia</taxon>
    </lineage>
</organism>
<feature type="transmembrane region" description="Helical" evidence="2">
    <location>
        <begin position="110"/>
        <end position="133"/>
    </location>
</feature>
<protein>
    <submittedName>
        <fullName evidence="3">Uncharacterized protein</fullName>
    </submittedName>
</protein>
<keyword evidence="2" id="KW-1133">Transmembrane helix</keyword>
<evidence type="ECO:0000256" key="1">
    <source>
        <dbReference type="SAM" id="MobiDB-lite"/>
    </source>
</evidence>
<dbReference type="EMBL" id="CAJPDS010000116">
    <property type="protein sequence ID" value="CAF9938645.1"/>
    <property type="molecule type" value="Genomic_DNA"/>
</dbReference>
<feature type="transmembrane region" description="Helical" evidence="2">
    <location>
        <begin position="39"/>
        <end position="63"/>
    </location>
</feature>
<feature type="transmembrane region" description="Helical" evidence="2">
    <location>
        <begin position="154"/>
        <end position="174"/>
    </location>
</feature>
<sequence>MAPRRGGGGFSSSSDDSEPSVWTEKTILFGTNFHNAYRVASVAIEAVFLFAIICVGIASLSFKKRSQSSQALFRWYRYGLAIIMTLVFFAFSFIQLILEEKEAEVATVFYLISTIIANFIYPAEIFLLVTVFATITQLNKRIAPMNFLTKAPFAWIYGIFCAILFSLFLATYALRIQYTVEATLSYQYSYNYFDASYYGDDLEKILLNVAKLTIAYNVLYMVASLGALALAGWTLMLSLKEKADKQKLMAIFLVALVAFPLFLRSIIEVGFVASYILDFYRHETPSGTLAEMFFYYFCTVLVFAGVVAIGFHLAKDAPEPEQLMYGPQGGMTMSPNGDQHGGSAYYANGQQGYYWHKQPQVTQQSAPIYYGQNNMQNGGGQAHNCPTCGDPRATVQPVSPVMNGHGAPHGMNGYGPAPEVTVGRN</sequence>
<keyword evidence="4" id="KW-1185">Reference proteome</keyword>
<accession>A0A8H3PEH5</accession>
<dbReference type="Proteomes" id="UP000664521">
    <property type="component" value="Unassembled WGS sequence"/>
</dbReference>
<evidence type="ECO:0000313" key="4">
    <source>
        <dbReference type="Proteomes" id="UP000664521"/>
    </source>
</evidence>
<reference evidence="3" key="1">
    <citation type="submission" date="2021-03" db="EMBL/GenBank/DDBJ databases">
        <authorList>
            <person name="Tagirdzhanova G."/>
        </authorList>
    </citation>
    <scope>NUCLEOTIDE SEQUENCE</scope>
</reference>
<keyword evidence="2" id="KW-0472">Membrane</keyword>
<proteinExistence type="predicted"/>
<feature type="transmembrane region" description="Helical" evidence="2">
    <location>
        <begin position="214"/>
        <end position="236"/>
    </location>
</feature>
<evidence type="ECO:0000313" key="3">
    <source>
        <dbReference type="EMBL" id="CAF9938645.1"/>
    </source>
</evidence>
<feature type="transmembrane region" description="Helical" evidence="2">
    <location>
        <begin position="293"/>
        <end position="314"/>
    </location>
</feature>
<dbReference type="OrthoDB" id="5385314at2759"/>